<accession>A0A1H8SGR5</accession>
<dbReference type="Proteomes" id="UP000198814">
    <property type="component" value="Unassembled WGS sequence"/>
</dbReference>
<evidence type="ECO:0000313" key="1">
    <source>
        <dbReference type="EMBL" id="SEO78229.1"/>
    </source>
</evidence>
<keyword evidence="1" id="KW-0808">Transferase</keyword>
<dbReference type="EMBL" id="FODO01000019">
    <property type="protein sequence ID" value="SEO78229.1"/>
    <property type="molecule type" value="Genomic_DNA"/>
</dbReference>
<reference evidence="2" key="1">
    <citation type="submission" date="2016-10" db="EMBL/GenBank/DDBJ databases">
        <authorList>
            <person name="Varghese N."/>
            <person name="Submissions S."/>
        </authorList>
    </citation>
    <scope>NUCLEOTIDE SEQUENCE [LARGE SCALE GENOMIC DNA]</scope>
    <source>
        <strain evidence="2">Nm76</strain>
    </source>
</reference>
<protein>
    <submittedName>
        <fullName evidence="1">Glycosyltransferase involved in cell wall bisynthesis</fullName>
    </submittedName>
</protein>
<organism evidence="1 2">
    <name type="scientific">Nitrosomonas oligotropha</name>
    <dbReference type="NCBI Taxonomy" id="42354"/>
    <lineage>
        <taxon>Bacteria</taxon>
        <taxon>Pseudomonadati</taxon>
        <taxon>Pseudomonadota</taxon>
        <taxon>Betaproteobacteria</taxon>
        <taxon>Nitrosomonadales</taxon>
        <taxon>Nitrosomonadaceae</taxon>
        <taxon>Nitrosomonas</taxon>
    </lineage>
</organism>
<sequence length="472" mass="52561">MIRAMFDPEQHDSQRGYIEVLVAGKQAQHLAEHLTGSIESIRIGGKPKVEWLLGQHIQEAQETNTSSAFAGIAPAALPVDDEMPLIPASLQTILVIGTEWDSRHGGLSTFNRELCMALAQLGKTVYCLVKYATTDEEERAKAEKVTLVRATGGNLSRKITLPADPDLIIGHGRITGDAAKSQQEDFFPQAKRIHFIHMSPSQIEWHKGKADASQQATAREQEELNLAKAAQLVIAVGPMLFRETDTLIHRLAPESRPVVCQFNPGFRQRDRQEKIKPLNLQCLLVGRAEDEALKGIDIAVKALHRIVEAHEPLEYKPELIIRGAPVGEGTALNTKIKEKHNGFQVQVREYSSDQETIIGDYRSAALFLMPSRSEGFGLVPLEALSVGVPILISENSGLAELLKSYLESHKHRHYIVATPDDTNQAIQNWEQSITTQLIDIEAAIRRAKELAEILEDKLKWTDSCRKMLEELR</sequence>
<dbReference type="GO" id="GO:0016740">
    <property type="term" value="F:transferase activity"/>
    <property type="evidence" value="ECO:0007669"/>
    <property type="project" value="UniProtKB-KW"/>
</dbReference>
<dbReference type="Gene3D" id="3.40.50.2000">
    <property type="entry name" value="Glycogen Phosphorylase B"/>
    <property type="match status" value="1"/>
</dbReference>
<gene>
    <name evidence="1" type="ORF">SAMN05216333_1192</name>
</gene>
<dbReference type="STRING" id="42354.SAMN05216333_1192"/>
<dbReference type="PANTHER" id="PTHR12526:SF634">
    <property type="entry name" value="BLL3361 PROTEIN"/>
    <property type="match status" value="1"/>
</dbReference>
<dbReference type="AlphaFoldDB" id="A0A1H8SGR5"/>
<name>A0A1H8SGR5_9PROT</name>
<evidence type="ECO:0000313" key="2">
    <source>
        <dbReference type="Proteomes" id="UP000198814"/>
    </source>
</evidence>
<dbReference type="SUPFAM" id="SSF53756">
    <property type="entry name" value="UDP-Glycosyltransferase/glycogen phosphorylase"/>
    <property type="match status" value="1"/>
</dbReference>
<dbReference type="Pfam" id="PF20706">
    <property type="entry name" value="GT4-conflict"/>
    <property type="match status" value="1"/>
</dbReference>
<dbReference type="PANTHER" id="PTHR12526">
    <property type="entry name" value="GLYCOSYLTRANSFERASE"/>
    <property type="match status" value="1"/>
</dbReference>
<dbReference type="CDD" id="cd03801">
    <property type="entry name" value="GT4_PimA-like"/>
    <property type="match status" value="1"/>
</dbReference>
<keyword evidence="2" id="KW-1185">Reference proteome</keyword>
<proteinExistence type="predicted"/>